<protein>
    <submittedName>
        <fullName evidence="9">Competence protein ComGC</fullName>
    </submittedName>
    <submittedName>
        <fullName evidence="10">Prepilin-type N-terminal cleavage/methylation domain-containing protein</fullName>
    </submittedName>
</protein>
<evidence type="ECO:0000313" key="10">
    <source>
        <dbReference type="EMBL" id="MBM6831589.1"/>
    </source>
</evidence>
<dbReference type="Gene3D" id="3.30.700.10">
    <property type="entry name" value="Glycoprotein, Type 4 Pilin"/>
    <property type="match status" value="1"/>
</dbReference>
<evidence type="ECO:0000256" key="7">
    <source>
        <dbReference type="ARBA" id="ARBA00043982"/>
    </source>
</evidence>
<keyword evidence="5 8" id="KW-1133">Transmembrane helix</keyword>
<name>A0A7W8CYW8_9FIRM</name>
<comment type="subcellular location">
    <subcellularLocation>
        <location evidence="1">Cell membrane</location>
        <topology evidence="1">Single-pass membrane protein</topology>
    </subcellularLocation>
</comment>
<dbReference type="RefSeq" id="WP_183373867.1">
    <property type="nucleotide sequence ID" value="NZ_CALVCN010000024.1"/>
</dbReference>
<keyword evidence="3" id="KW-0488">Methylation</keyword>
<dbReference type="InterPro" id="IPR012902">
    <property type="entry name" value="N_methyl_site"/>
</dbReference>
<dbReference type="InterPro" id="IPR000983">
    <property type="entry name" value="Bac_GSPG_pilin"/>
</dbReference>
<dbReference type="NCBIfam" id="NF040999">
    <property type="entry name" value="pilin_ComGC"/>
    <property type="match status" value="1"/>
</dbReference>
<feature type="transmembrane region" description="Helical" evidence="8">
    <location>
        <begin position="6"/>
        <end position="30"/>
    </location>
</feature>
<dbReference type="NCBIfam" id="TIGR02532">
    <property type="entry name" value="IV_pilin_GFxxxE"/>
    <property type="match status" value="1"/>
</dbReference>
<dbReference type="PIRSF" id="PIRSF029928">
    <property type="entry name" value="Late_competence_ComGC"/>
    <property type="match status" value="1"/>
</dbReference>
<dbReference type="PRINTS" id="PR00813">
    <property type="entry name" value="BCTERIALGSPG"/>
</dbReference>
<evidence type="ECO:0000256" key="8">
    <source>
        <dbReference type="SAM" id="Phobius"/>
    </source>
</evidence>
<keyword evidence="12" id="KW-1185">Reference proteome</keyword>
<dbReference type="InterPro" id="IPR045584">
    <property type="entry name" value="Pilin-like"/>
</dbReference>
<evidence type="ECO:0000256" key="4">
    <source>
        <dbReference type="ARBA" id="ARBA00022692"/>
    </source>
</evidence>
<dbReference type="SUPFAM" id="SSF54523">
    <property type="entry name" value="Pili subunits"/>
    <property type="match status" value="1"/>
</dbReference>
<evidence type="ECO:0000313" key="11">
    <source>
        <dbReference type="Proteomes" id="UP000521313"/>
    </source>
</evidence>
<proteinExistence type="inferred from homology"/>
<evidence type="ECO:0000256" key="6">
    <source>
        <dbReference type="ARBA" id="ARBA00023136"/>
    </source>
</evidence>
<evidence type="ECO:0000256" key="3">
    <source>
        <dbReference type="ARBA" id="ARBA00022481"/>
    </source>
</evidence>
<comment type="similarity">
    <text evidence="7">Belongs to the ComGC family.</text>
</comment>
<evidence type="ECO:0000256" key="1">
    <source>
        <dbReference type="ARBA" id="ARBA00004162"/>
    </source>
</evidence>
<reference evidence="10" key="2">
    <citation type="submission" date="2020-08" db="EMBL/GenBank/DDBJ databases">
        <authorList>
            <person name="Cejkova D."/>
            <person name="Kubasova T."/>
            <person name="Jahodarova E."/>
            <person name="Rychlik I."/>
        </authorList>
    </citation>
    <scope>NUCLEOTIDE SEQUENCE</scope>
    <source>
        <strain evidence="10">An423</strain>
    </source>
</reference>
<evidence type="ECO:0000256" key="2">
    <source>
        <dbReference type="ARBA" id="ARBA00022475"/>
    </source>
</evidence>
<dbReference type="GO" id="GO:0030420">
    <property type="term" value="P:establishment of competence for transformation"/>
    <property type="evidence" value="ECO:0007669"/>
    <property type="project" value="InterPro"/>
</dbReference>
<dbReference type="AlphaFoldDB" id="A0A7W8CYW8"/>
<accession>A0A7W8CYW8</accession>
<evidence type="ECO:0000313" key="9">
    <source>
        <dbReference type="EMBL" id="MBB5184152.1"/>
    </source>
</evidence>
<dbReference type="GO" id="GO:0015627">
    <property type="term" value="C:type II protein secretion system complex"/>
    <property type="evidence" value="ECO:0007669"/>
    <property type="project" value="InterPro"/>
</dbReference>
<dbReference type="Pfam" id="PF07963">
    <property type="entry name" value="N_methyl"/>
    <property type="match status" value="1"/>
</dbReference>
<keyword evidence="2" id="KW-1003">Cell membrane</keyword>
<dbReference type="EMBL" id="JACJLU010000005">
    <property type="protein sequence ID" value="MBM6831589.1"/>
    <property type="molecule type" value="Genomic_DNA"/>
</dbReference>
<gene>
    <name evidence="10" type="ORF">H5982_05630</name>
    <name evidence="9" type="ORF">HNQ43_000185</name>
</gene>
<dbReference type="GO" id="GO:0015628">
    <property type="term" value="P:protein secretion by the type II secretion system"/>
    <property type="evidence" value="ECO:0007669"/>
    <property type="project" value="InterPro"/>
</dbReference>
<dbReference type="Proteomes" id="UP000775500">
    <property type="component" value="Unassembled WGS sequence"/>
</dbReference>
<evidence type="ECO:0000256" key="5">
    <source>
        <dbReference type="ARBA" id="ARBA00022989"/>
    </source>
</evidence>
<dbReference type="GO" id="GO:0005886">
    <property type="term" value="C:plasma membrane"/>
    <property type="evidence" value="ECO:0007669"/>
    <property type="project" value="UniProtKB-SubCell"/>
</dbReference>
<reference evidence="10 12" key="3">
    <citation type="journal article" date="2021" name="Sci. Rep.">
        <title>The distribution of antibiotic resistance genes in chicken gut microbiota commensals.</title>
        <authorList>
            <person name="Juricova H."/>
            <person name="Matiasovicova J."/>
            <person name="Kubasova T."/>
            <person name="Cejkova D."/>
            <person name="Rychlik I."/>
        </authorList>
    </citation>
    <scope>NUCLEOTIDE SEQUENCE [LARGE SCALE GENOMIC DNA]</scope>
    <source>
        <strain evidence="10 12">An423</strain>
    </source>
</reference>
<dbReference type="InterPro" id="IPR016940">
    <property type="entry name" value="ComGC"/>
</dbReference>
<dbReference type="EMBL" id="JACHHD010000001">
    <property type="protein sequence ID" value="MBB5184152.1"/>
    <property type="molecule type" value="Genomic_DNA"/>
</dbReference>
<sequence length="98" mass="10866">MKNKNAFTLLEMMIVLLIITVILLITLPNIQQKEKIIRAKGCESLLSIIDSQILLYEIENDSIPTISQLIADGYLKEEQAVCPNGNPVEIVNGQAVSQ</sequence>
<dbReference type="Proteomes" id="UP000521313">
    <property type="component" value="Unassembled WGS sequence"/>
</dbReference>
<keyword evidence="6 8" id="KW-0472">Membrane</keyword>
<keyword evidence="4 8" id="KW-0812">Transmembrane</keyword>
<organism evidence="9 11">
    <name type="scientific">Faecalicoccus acidiformans</name>
    <dbReference type="NCBI Taxonomy" id="915173"/>
    <lineage>
        <taxon>Bacteria</taxon>
        <taxon>Bacillati</taxon>
        <taxon>Bacillota</taxon>
        <taxon>Erysipelotrichia</taxon>
        <taxon>Erysipelotrichales</taxon>
        <taxon>Erysipelotrichaceae</taxon>
        <taxon>Faecalicoccus</taxon>
    </lineage>
</organism>
<evidence type="ECO:0000313" key="12">
    <source>
        <dbReference type="Proteomes" id="UP000775500"/>
    </source>
</evidence>
<comment type="caution">
    <text evidence="9">The sequence shown here is derived from an EMBL/GenBank/DDBJ whole genome shotgun (WGS) entry which is preliminary data.</text>
</comment>
<reference evidence="9 11" key="1">
    <citation type="submission" date="2020-08" db="EMBL/GenBank/DDBJ databases">
        <title>Genomic Encyclopedia of Type Strains, Phase IV (KMG-IV): sequencing the most valuable type-strain genomes for metagenomic binning, comparative biology and taxonomic classification.</title>
        <authorList>
            <person name="Goeker M."/>
        </authorList>
    </citation>
    <scope>NUCLEOTIDE SEQUENCE [LARGE SCALE GENOMIC DNA]</scope>
    <source>
        <strain evidence="9 11">DSM 26963</strain>
    </source>
</reference>